<dbReference type="PANTHER" id="PTHR42696">
    <property type="entry name" value="ASPARTATE AMMONIA-LYASE"/>
    <property type="match status" value="1"/>
</dbReference>
<dbReference type="Pfam" id="PF10415">
    <property type="entry name" value="FumaraseC_C"/>
    <property type="match status" value="1"/>
</dbReference>
<accession>A0A0R2AFR2</accession>
<evidence type="ECO:0000313" key="4">
    <source>
        <dbReference type="EMBL" id="KRM61875.1"/>
    </source>
</evidence>
<dbReference type="NCBIfam" id="NF008909">
    <property type="entry name" value="PRK12273.1"/>
    <property type="match status" value="1"/>
</dbReference>
<dbReference type="GO" id="GO:0008797">
    <property type="term" value="F:aspartate ammonia-lyase activity"/>
    <property type="evidence" value="ECO:0007669"/>
    <property type="project" value="TreeGrafter"/>
</dbReference>
<feature type="domain" description="Fumarate lyase N-terminal" evidence="2">
    <location>
        <begin position="12"/>
        <end position="335"/>
    </location>
</feature>
<dbReference type="InterPro" id="IPR020557">
    <property type="entry name" value="Fumarate_lyase_CS"/>
</dbReference>
<dbReference type="GO" id="GO:0006099">
    <property type="term" value="P:tricarboxylic acid cycle"/>
    <property type="evidence" value="ECO:0007669"/>
    <property type="project" value="InterPro"/>
</dbReference>
<dbReference type="GO" id="GO:0005829">
    <property type="term" value="C:cytosol"/>
    <property type="evidence" value="ECO:0007669"/>
    <property type="project" value="TreeGrafter"/>
</dbReference>
<evidence type="ECO:0000259" key="2">
    <source>
        <dbReference type="Pfam" id="PF00206"/>
    </source>
</evidence>
<proteinExistence type="predicted"/>
<dbReference type="FunFam" id="1.20.200.10:FF:000001">
    <property type="entry name" value="Fumarate hydratase, mitochondrial"/>
    <property type="match status" value="1"/>
</dbReference>
<dbReference type="EMBL" id="AYYY01000018">
    <property type="protein sequence ID" value="KRM61875.1"/>
    <property type="molecule type" value="Genomic_DNA"/>
</dbReference>
<feature type="domain" description="Fumarase C C-terminal" evidence="3">
    <location>
        <begin position="402"/>
        <end position="453"/>
    </location>
</feature>
<dbReference type="InterPro" id="IPR008948">
    <property type="entry name" value="L-Aspartase-like"/>
</dbReference>
<keyword evidence="5" id="KW-1185">Reference proteome</keyword>
<dbReference type="Gene3D" id="1.10.275.10">
    <property type="entry name" value="Fumarase/aspartase (N-terminal domain)"/>
    <property type="match status" value="1"/>
</dbReference>
<dbReference type="InterPro" id="IPR022761">
    <property type="entry name" value="Fumarate_lyase_N"/>
</dbReference>
<dbReference type="Gene3D" id="1.10.40.30">
    <property type="entry name" value="Fumarase/aspartase (C-terminal domain)"/>
    <property type="match status" value="1"/>
</dbReference>
<dbReference type="InterPro" id="IPR018951">
    <property type="entry name" value="Fumarase_C_C"/>
</dbReference>
<keyword evidence="1 4" id="KW-0456">Lyase</keyword>
<dbReference type="Proteomes" id="UP000051733">
    <property type="component" value="Unassembled WGS sequence"/>
</dbReference>
<dbReference type="InterPro" id="IPR051546">
    <property type="entry name" value="Aspartate_Ammonia-Lyase"/>
</dbReference>
<dbReference type="Gene3D" id="1.20.200.10">
    <property type="entry name" value="Fumarase/aspartase (Central domain)"/>
    <property type="match status" value="1"/>
</dbReference>
<dbReference type="InterPro" id="IPR024083">
    <property type="entry name" value="Fumarase/histidase_N"/>
</dbReference>
<dbReference type="SUPFAM" id="SSF48557">
    <property type="entry name" value="L-aspartase-like"/>
    <property type="match status" value="1"/>
</dbReference>
<dbReference type="GO" id="GO:0006531">
    <property type="term" value="P:aspartate metabolic process"/>
    <property type="evidence" value="ECO:0007669"/>
    <property type="project" value="TreeGrafter"/>
</dbReference>
<dbReference type="AlphaFoldDB" id="A0A0R2AFR2"/>
<evidence type="ECO:0000259" key="3">
    <source>
        <dbReference type="Pfam" id="PF10415"/>
    </source>
</evidence>
<gene>
    <name evidence="4" type="ORF">FC26_GL001150</name>
</gene>
<dbReference type="PANTHER" id="PTHR42696:SF2">
    <property type="entry name" value="ASPARTATE AMMONIA-LYASE"/>
    <property type="match status" value="1"/>
</dbReference>
<dbReference type="InterPro" id="IPR000362">
    <property type="entry name" value="Fumarate_lyase_fam"/>
</dbReference>
<dbReference type="Pfam" id="PF00206">
    <property type="entry name" value="Lyase_1"/>
    <property type="match status" value="1"/>
</dbReference>
<reference evidence="4 5" key="1">
    <citation type="journal article" date="2015" name="Genome Announc.">
        <title>Expanding the biotechnology potential of lactobacilli through comparative genomics of 213 strains and associated genera.</title>
        <authorList>
            <person name="Sun Z."/>
            <person name="Harris H.M."/>
            <person name="McCann A."/>
            <person name="Guo C."/>
            <person name="Argimon S."/>
            <person name="Zhang W."/>
            <person name="Yang X."/>
            <person name="Jeffery I.B."/>
            <person name="Cooney J.C."/>
            <person name="Kagawa T.F."/>
            <person name="Liu W."/>
            <person name="Song Y."/>
            <person name="Salvetti E."/>
            <person name="Wrobel A."/>
            <person name="Rasinkangas P."/>
            <person name="Parkhill J."/>
            <person name="Rea M.C."/>
            <person name="O'Sullivan O."/>
            <person name="Ritari J."/>
            <person name="Douillard F.P."/>
            <person name="Paul Ross R."/>
            <person name="Yang R."/>
            <person name="Briner A.E."/>
            <person name="Felis G.E."/>
            <person name="de Vos W.M."/>
            <person name="Barrangou R."/>
            <person name="Klaenhammer T.R."/>
            <person name="Caufield P.W."/>
            <person name="Cui Y."/>
            <person name="Zhang H."/>
            <person name="O'Toole P.W."/>
        </authorList>
    </citation>
    <scope>NUCLEOTIDE SEQUENCE [LARGE SCALE GENOMIC DNA]</scope>
    <source>
        <strain evidence="4 5">DSM 20634</strain>
    </source>
</reference>
<dbReference type="CDD" id="cd01357">
    <property type="entry name" value="Aspartase"/>
    <property type="match status" value="1"/>
</dbReference>
<comment type="caution">
    <text evidence="4">The sequence shown here is derived from an EMBL/GenBank/DDBJ whole genome shotgun (WGS) entry which is preliminary data.</text>
</comment>
<evidence type="ECO:0000313" key="5">
    <source>
        <dbReference type="Proteomes" id="UP000051733"/>
    </source>
</evidence>
<dbReference type="PROSITE" id="PS00163">
    <property type="entry name" value="FUMARATE_LYASES"/>
    <property type="match status" value="1"/>
</dbReference>
<evidence type="ECO:0000256" key="1">
    <source>
        <dbReference type="ARBA" id="ARBA00023239"/>
    </source>
</evidence>
<dbReference type="PRINTS" id="PR00149">
    <property type="entry name" value="FUMRATELYASE"/>
</dbReference>
<organism evidence="4 5">
    <name type="scientific">Paucilactobacillus vaccinostercus DSM 20634</name>
    <dbReference type="NCBI Taxonomy" id="1423813"/>
    <lineage>
        <taxon>Bacteria</taxon>
        <taxon>Bacillati</taxon>
        <taxon>Bacillota</taxon>
        <taxon>Bacilli</taxon>
        <taxon>Lactobacillales</taxon>
        <taxon>Lactobacillaceae</taxon>
        <taxon>Paucilactobacillus</taxon>
    </lineage>
</organism>
<sequence>MNMRIEEDCIGKLEIHDNVLYGINTVRAIENFPISTEKIHPLIVKGLIQIKKAAAQTNVAAGTLSKEKGHAIITACNELLLGDHADQFIVPAIQGGAGTSANMNVNEVIANLAMHHNPEIKIHPNDDVNQSQSTNDTFPTAGKMAMIHLLPKLLRQVNEMATTLSAKATVFAEVVKVGRTQMQDAVPTTLGNSFHAFHTVINRDIDRITYAAQALHTINLGGTAIGTGLNATDFYREHVVDYLNELTNDHLVQAEDLIDATQNCDSFVEFSNSLKSLAVDLIKIANDLRLLSSGPQAGLNEMILPAKQAGSSIMPGKINPVIPEVVNQAAFEVIGHDATVTMAAQAGQLELNAFEPIMFRDILQSEHFLTNAIQTLNQNCLADIVACADNCQQMVENSAITATVLAPILGYVTTTKIVKEAMKTGQSVKQLLIDQQLLPTEQVEQLFSNDRLLNRTTPTAHAIGTSK</sequence>
<dbReference type="STRING" id="1423813.FC26_GL001150"/>
<protein>
    <submittedName>
        <fullName evidence="4">Aspartate ammonia-lyase</fullName>
    </submittedName>
</protein>
<name>A0A0R2AFR2_9LACO</name>
<dbReference type="PATRIC" id="fig|1423813.3.peg.1169"/>